<keyword evidence="7" id="KW-1185">Reference proteome</keyword>
<name>Q4UAN8_THEAN</name>
<dbReference type="GeneID" id="3863359"/>
<dbReference type="GO" id="GO:0005762">
    <property type="term" value="C:mitochondrial large ribosomal subunit"/>
    <property type="evidence" value="ECO:0007669"/>
    <property type="project" value="TreeGrafter"/>
</dbReference>
<evidence type="ECO:0000313" key="5">
    <source>
        <dbReference type="EMBL" id="SVP94015.1"/>
    </source>
</evidence>
<evidence type="ECO:0000256" key="3">
    <source>
        <dbReference type="ARBA" id="ARBA00023274"/>
    </source>
</evidence>
<sequence>MPPIFYKPPLPVNYKAPKGRIIPLTKPQINLGKSLITLTPRRIKADVLEKVRMSLKRVLKKKTERFVDVHATYPVTKKPDGVKMGQGKGKIHHHVARVPAGFPIIRLPQLSPFVPGNLPIFTAFKRALSNLPVPCTFRSQLNNFNIDSLVEKQQTKLNADLHKTKQLLKYRFARQ</sequence>
<protein>
    <submittedName>
        <fullName evidence="4">50s ribosomal protein l16, putative</fullName>
    </submittedName>
</protein>
<evidence type="ECO:0000313" key="7">
    <source>
        <dbReference type="Proteomes" id="UP000001950"/>
    </source>
</evidence>
<dbReference type="eggNOG" id="ENOG502SR9P">
    <property type="taxonomic scope" value="Eukaryota"/>
</dbReference>
<reference evidence="4 7" key="1">
    <citation type="journal article" date="2005" name="Science">
        <title>Genome of the host-cell transforming parasite Theileria annulata compared with T. parva.</title>
        <authorList>
            <person name="Pain A."/>
            <person name="Renauld H."/>
            <person name="Berriman M."/>
            <person name="Murphy L."/>
            <person name="Yeats C.A."/>
            <person name="Weir W."/>
            <person name="Kerhornou A."/>
            <person name="Aslett M."/>
            <person name="Bishop R."/>
            <person name="Bouchier C."/>
            <person name="Cochet M."/>
            <person name="Coulson R.M.R."/>
            <person name="Cronin A."/>
            <person name="de Villiers E.P."/>
            <person name="Fraser A."/>
            <person name="Fosker N."/>
            <person name="Gardner M."/>
            <person name="Goble A."/>
            <person name="Griffiths-Jones S."/>
            <person name="Harris D.E."/>
            <person name="Katzer F."/>
            <person name="Larke N."/>
            <person name="Lord A."/>
            <person name="Maser P."/>
            <person name="McKellar S."/>
            <person name="Mooney P."/>
            <person name="Morton F."/>
            <person name="Nene V."/>
            <person name="O'Neil S."/>
            <person name="Price C."/>
            <person name="Quail M.A."/>
            <person name="Rabbinowitsch E."/>
            <person name="Rawlings N.D."/>
            <person name="Rutter S."/>
            <person name="Saunders D."/>
            <person name="Seeger K."/>
            <person name="Shah T."/>
            <person name="Squares R."/>
            <person name="Squares S."/>
            <person name="Tivey A."/>
            <person name="Walker A.R."/>
            <person name="Woodward J."/>
            <person name="Dobbelaere D.A.E."/>
            <person name="Langsley G."/>
            <person name="Rajandream M.A."/>
            <person name="McKeever D."/>
            <person name="Shiels B."/>
            <person name="Tait A."/>
            <person name="Barrell B.G."/>
            <person name="Hall N."/>
        </authorList>
    </citation>
    <scope>NUCLEOTIDE SEQUENCE [LARGE SCALE GENOMIC DNA]</scope>
    <source>
        <strain evidence="7">Ankara</strain>
        <strain evidence="4">Ankara isolate clone C9</strain>
    </source>
</reference>
<dbReference type="InterPro" id="IPR016180">
    <property type="entry name" value="Ribosomal_uL16_dom"/>
</dbReference>
<organism evidence="4 7">
    <name type="scientific">Theileria annulata</name>
    <dbReference type="NCBI Taxonomy" id="5874"/>
    <lineage>
        <taxon>Eukaryota</taxon>
        <taxon>Sar</taxon>
        <taxon>Alveolata</taxon>
        <taxon>Apicomplexa</taxon>
        <taxon>Aconoidasida</taxon>
        <taxon>Piroplasmida</taxon>
        <taxon>Theileriidae</taxon>
        <taxon>Theileria</taxon>
    </lineage>
</organism>
<dbReference type="InterPro" id="IPR047873">
    <property type="entry name" value="Ribosomal_uL16"/>
</dbReference>
<dbReference type="CDD" id="cd01433">
    <property type="entry name" value="Ribosomal_L16_L10e"/>
    <property type="match status" value="1"/>
</dbReference>
<dbReference type="InParanoid" id="Q4UAN8"/>
<dbReference type="EMBL" id="UIVS01000004">
    <property type="protein sequence ID" value="SVP94514.1"/>
    <property type="molecule type" value="Genomic_DNA"/>
</dbReference>
<dbReference type="KEGG" id="tan:TA17295"/>
<dbReference type="Gene3D" id="3.90.1170.10">
    <property type="entry name" value="Ribosomal protein L10e/L16"/>
    <property type="match status" value="1"/>
</dbReference>
<evidence type="ECO:0000256" key="1">
    <source>
        <dbReference type="ARBA" id="ARBA00008931"/>
    </source>
</evidence>
<reference evidence="5" key="2">
    <citation type="submission" date="2018-07" db="EMBL/GenBank/DDBJ databases">
        <authorList>
            <person name="Quirk P.G."/>
            <person name="Krulwich T.A."/>
        </authorList>
    </citation>
    <scope>NUCLEOTIDE SEQUENCE</scope>
    <source>
        <strain evidence="5">Anand</strain>
    </source>
</reference>
<dbReference type="RefSeq" id="XP_952739.1">
    <property type="nucleotide sequence ID" value="XM_947646.1"/>
</dbReference>
<dbReference type="PANTHER" id="PTHR12220">
    <property type="entry name" value="50S/60S RIBOSOMAL PROTEIN L16"/>
    <property type="match status" value="1"/>
</dbReference>
<dbReference type="EMBL" id="UIVT01000004">
    <property type="protein sequence ID" value="SVP94015.1"/>
    <property type="molecule type" value="Genomic_DNA"/>
</dbReference>
<dbReference type="GO" id="GO:0019843">
    <property type="term" value="F:rRNA binding"/>
    <property type="evidence" value="ECO:0007669"/>
    <property type="project" value="InterPro"/>
</dbReference>
<dbReference type="Pfam" id="PF00252">
    <property type="entry name" value="Ribosomal_L16"/>
    <property type="match status" value="1"/>
</dbReference>
<keyword evidence="3" id="KW-0687">Ribonucleoprotein</keyword>
<evidence type="ECO:0000313" key="6">
    <source>
        <dbReference type="EMBL" id="SVP94514.1"/>
    </source>
</evidence>
<gene>
    <name evidence="4" type="ORF">TA17295</name>
    <name evidence="5" type="ORF">TAT_000301300</name>
    <name evidence="6" type="ORF">TAV_000301400</name>
</gene>
<dbReference type="AlphaFoldDB" id="Q4UAN8"/>
<dbReference type="VEuPathDB" id="PiroplasmaDB:TA17295"/>
<proteinExistence type="inferred from homology"/>
<dbReference type="EMBL" id="CR940353">
    <property type="protein sequence ID" value="CAI76113.1"/>
    <property type="molecule type" value="Genomic_DNA"/>
</dbReference>
<dbReference type="InterPro" id="IPR036920">
    <property type="entry name" value="Ribosomal_uL16_sf"/>
</dbReference>
<dbReference type="SUPFAM" id="SSF54686">
    <property type="entry name" value="Ribosomal protein L16p/L10e"/>
    <property type="match status" value="1"/>
</dbReference>
<dbReference type="FunCoup" id="Q4UAN8">
    <property type="interactions" value="16"/>
</dbReference>
<evidence type="ECO:0000256" key="2">
    <source>
        <dbReference type="ARBA" id="ARBA00022980"/>
    </source>
</evidence>
<dbReference type="STRING" id="5874.Q4UAN8"/>
<comment type="similarity">
    <text evidence="1">Belongs to the universal ribosomal protein uL16 family.</text>
</comment>
<evidence type="ECO:0000313" key="4">
    <source>
        <dbReference type="EMBL" id="CAI76113.1"/>
    </source>
</evidence>
<accession>Q4UAN8</accession>
<dbReference type="OrthoDB" id="268521at2759"/>
<dbReference type="GO" id="GO:0032543">
    <property type="term" value="P:mitochondrial translation"/>
    <property type="evidence" value="ECO:0007669"/>
    <property type="project" value="TreeGrafter"/>
</dbReference>
<keyword evidence="2 4" id="KW-0689">Ribosomal protein</keyword>
<dbReference type="PANTHER" id="PTHR12220:SF13">
    <property type="entry name" value="LARGE RIBOSOMAL SUBUNIT PROTEIN UL16M"/>
    <property type="match status" value="1"/>
</dbReference>
<dbReference type="InterPro" id="IPR000114">
    <property type="entry name" value="Ribosomal_uL16_bact-type"/>
</dbReference>
<dbReference type="OMA" id="FRTQNNI"/>
<dbReference type="GO" id="GO:0003735">
    <property type="term" value="F:structural constituent of ribosome"/>
    <property type="evidence" value="ECO:0007669"/>
    <property type="project" value="InterPro"/>
</dbReference>
<dbReference type="Proteomes" id="UP000001950">
    <property type="component" value="Chromosome 4"/>
</dbReference>